<protein>
    <submittedName>
        <fullName evidence="2">Uncharacterized protein LOC142162351</fullName>
    </submittedName>
</protein>
<proteinExistence type="predicted"/>
<evidence type="ECO:0000313" key="2">
    <source>
        <dbReference type="RefSeq" id="XP_075074796.1"/>
    </source>
</evidence>
<dbReference type="RefSeq" id="XP_075074796.1">
    <property type="nucleotide sequence ID" value="XM_075218695.1"/>
</dbReference>
<sequence length="372" mass="43999">MYSIENFLDMEAQVLEQQREKRNIASSREYYCYKIQIRDDETDEILHIGRIFQQYVIDVFIKLETQRLGFFSFNPDLFRIEVLQGILDILKQGERDASRIGKQTFLPVTFTGGPRDMRRRYMDAIALVQHFGTLDLFLTMTCNPLWPEIKEHLLSTDEAQNKPNLISRVFRAKLEELKNDILKRNIFEKVVAFMYTVEFQKRGLPHVHFLIILANEYKLLTPESYDRVVCAELPDLDKEPYLYSLVVHHILDCPCGHLNPANSCMKNGYCKFNYPKDFADRTSKGKNSYPIYKRRYTGEAIKIREQFLDNLWVVPYNPFLLGKFNCHMNIEICSDIKVVKYLYEYICKGHDKISFSVHDNDKDKEIDEIKEY</sequence>
<organism evidence="1 2">
    <name type="scientific">Nicotiana tabacum</name>
    <name type="common">Common tobacco</name>
    <dbReference type="NCBI Taxonomy" id="4097"/>
    <lineage>
        <taxon>Eukaryota</taxon>
        <taxon>Viridiplantae</taxon>
        <taxon>Streptophyta</taxon>
        <taxon>Embryophyta</taxon>
        <taxon>Tracheophyta</taxon>
        <taxon>Spermatophyta</taxon>
        <taxon>Magnoliopsida</taxon>
        <taxon>eudicotyledons</taxon>
        <taxon>Gunneridae</taxon>
        <taxon>Pentapetalae</taxon>
        <taxon>asterids</taxon>
        <taxon>lamiids</taxon>
        <taxon>Solanales</taxon>
        <taxon>Solanaceae</taxon>
        <taxon>Nicotianoideae</taxon>
        <taxon>Nicotianeae</taxon>
        <taxon>Nicotiana</taxon>
    </lineage>
</organism>
<accession>A0AC58RPZ5</accession>
<keyword evidence="1" id="KW-1185">Reference proteome</keyword>
<reference evidence="2" key="2">
    <citation type="submission" date="2025-08" db="UniProtKB">
        <authorList>
            <consortium name="RefSeq"/>
        </authorList>
    </citation>
    <scope>IDENTIFICATION</scope>
    <source>
        <tissue evidence="2">Leaf</tissue>
    </source>
</reference>
<name>A0AC58RPZ5_TOBAC</name>
<reference evidence="1" key="1">
    <citation type="journal article" date="2014" name="Nat. Commun.">
        <title>The tobacco genome sequence and its comparison with those of tomato and potato.</title>
        <authorList>
            <person name="Sierro N."/>
            <person name="Battey J.N."/>
            <person name="Ouadi S."/>
            <person name="Bakaher N."/>
            <person name="Bovet L."/>
            <person name="Willig A."/>
            <person name="Goepfert S."/>
            <person name="Peitsch M.C."/>
            <person name="Ivanov N.V."/>
        </authorList>
    </citation>
    <scope>NUCLEOTIDE SEQUENCE [LARGE SCALE GENOMIC DNA]</scope>
</reference>
<gene>
    <name evidence="2" type="primary">LOC142162351</name>
</gene>
<dbReference type="Proteomes" id="UP000790787">
    <property type="component" value="Chromosome 7"/>
</dbReference>
<evidence type="ECO:0000313" key="1">
    <source>
        <dbReference type="Proteomes" id="UP000790787"/>
    </source>
</evidence>